<evidence type="ECO:0000256" key="12">
    <source>
        <dbReference type="SAM" id="Phobius"/>
    </source>
</evidence>
<keyword evidence="3" id="KW-0336">GPI-anchor</keyword>
<dbReference type="PROSITE" id="PS51485">
    <property type="entry name" value="PHYTOCYANIN"/>
    <property type="match status" value="1"/>
</dbReference>
<keyword evidence="16" id="KW-1185">Reference proteome</keyword>
<feature type="transmembrane region" description="Helical" evidence="12">
    <location>
        <begin position="56"/>
        <end position="75"/>
    </location>
</feature>
<dbReference type="InterPro" id="IPR041846">
    <property type="entry name" value="ENL_dom"/>
</dbReference>
<dbReference type="Pfam" id="PF02298">
    <property type="entry name" value="Cu_bind_like"/>
    <property type="match status" value="1"/>
</dbReference>
<evidence type="ECO:0000313" key="16">
    <source>
        <dbReference type="Proteomes" id="UP000325315"/>
    </source>
</evidence>
<name>A0A5B6X6Y5_9ROSI</name>
<dbReference type="GO" id="GO:0009055">
    <property type="term" value="F:electron transfer activity"/>
    <property type="evidence" value="ECO:0007669"/>
    <property type="project" value="InterPro"/>
</dbReference>
<reference evidence="16" key="1">
    <citation type="journal article" date="2019" name="Plant Biotechnol. J.">
        <title>Genome sequencing of the Australian wild diploid species Gossypium australe highlights disease resistance and delayed gland morphogenesis.</title>
        <authorList>
            <person name="Cai Y."/>
            <person name="Cai X."/>
            <person name="Wang Q."/>
            <person name="Wang P."/>
            <person name="Zhang Y."/>
            <person name="Cai C."/>
            <person name="Xu Y."/>
            <person name="Wang K."/>
            <person name="Zhou Z."/>
            <person name="Wang C."/>
            <person name="Geng S."/>
            <person name="Li B."/>
            <person name="Dong Q."/>
            <person name="Hou Y."/>
            <person name="Wang H."/>
            <person name="Ai P."/>
            <person name="Liu Z."/>
            <person name="Yi F."/>
            <person name="Sun M."/>
            <person name="An G."/>
            <person name="Cheng J."/>
            <person name="Zhang Y."/>
            <person name="Shi Q."/>
            <person name="Xie Y."/>
            <person name="Shi X."/>
            <person name="Chang Y."/>
            <person name="Huang F."/>
            <person name="Chen Y."/>
            <person name="Hong S."/>
            <person name="Mi L."/>
            <person name="Sun Q."/>
            <person name="Zhang L."/>
            <person name="Zhou B."/>
            <person name="Peng R."/>
            <person name="Zhang X."/>
            <person name="Liu F."/>
        </authorList>
    </citation>
    <scope>NUCLEOTIDE SEQUENCE [LARGE SCALE GENOMIC DNA]</scope>
    <source>
        <strain evidence="16">cv. PA1801</strain>
    </source>
</reference>
<dbReference type="SUPFAM" id="SSF49503">
    <property type="entry name" value="Cupredoxins"/>
    <property type="match status" value="1"/>
</dbReference>
<gene>
    <name evidence="15" type="ORF">EPI10_033477</name>
</gene>
<keyword evidence="7" id="KW-0325">Glycoprotein</keyword>
<evidence type="ECO:0000259" key="14">
    <source>
        <dbReference type="PROSITE" id="PS51485"/>
    </source>
</evidence>
<keyword evidence="12" id="KW-1133">Transmembrane helix</keyword>
<dbReference type="EMBL" id="SMMG02000001">
    <property type="protein sequence ID" value="KAA3489929.1"/>
    <property type="molecule type" value="Genomic_DNA"/>
</dbReference>
<proteinExistence type="inferred from homology"/>
<evidence type="ECO:0000256" key="5">
    <source>
        <dbReference type="ARBA" id="ARBA00023136"/>
    </source>
</evidence>
<evidence type="ECO:0000256" key="1">
    <source>
        <dbReference type="ARBA" id="ARBA00004609"/>
    </source>
</evidence>
<evidence type="ECO:0000256" key="4">
    <source>
        <dbReference type="ARBA" id="ARBA00022729"/>
    </source>
</evidence>
<evidence type="ECO:0000256" key="9">
    <source>
        <dbReference type="ARBA" id="ARBA00035011"/>
    </source>
</evidence>
<evidence type="ECO:0000256" key="11">
    <source>
        <dbReference type="SAM" id="MobiDB-lite"/>
    </source>
</evidence>
<feature type="signal peptide" evidence="13">
    <location>
        <begin position="1"/>
        <end position="23"/>
    </location>
</feature>
<keyword evidence="6" id="KW-1015">Disulfide bond</keyword>
<feature type="transmembrane region" description="Helical" evidence="12">
    <location>
        <begin position="175"/>
        <end position="195"/>
    </location>
</feature>
<keyword evidence="8" id="KW-0449">Lipoprotein</keyword>
<dbReference type="GO" id="GO:0005886">
    <property type="term" value="C:plasma membrane"/>
    <property type="evidence" value="ECO:0007669"/>
    <property type="project" value="UniProtKB-SubCell"/>
</dbReference>
<protein>
    <submittedName>
        <fullName evidence="15">Early nodulin-like protein 1</fullName>
    </submittedName>
</protein>
<keyword evidence="2" id="KW-1003">Cell membrane</keyword>
<dbReference type="Proteomes" id="UP000325315">
    <property type="component" value="Unassembled WGS sequence"/>
</dbReference>
<dbReference type="InterPro" id="IPR039391">
    <property type="entry name" value="Phytocyanin-like"/>
</dbReference>
<dbReference type="PANTHER" id="PTHR33021:SF519">
    <property type="entry name" value="EARLY NODULIN-LIKE PROTEIN 10"/>
    <property type="match status" value="1"/>
</dbReference>
<comment type="caution">
    <text evidence="15">The sequence shown here is derived from an EMBL/GenBank/DDBJ whole genome shotgun (WGS) entry which is preliminary data.</text>
</comment>
<evidence type="ECO:0000256" key="10">
    <source>
        <dbReference type="ARBA" id="ARBA00037626"/>
    </source>
</evidence>
<dbReference type="OrthoDB" id="1937044at2759"/>
<evidence type="ECO:0000256" key="2">
    <source>
        <dbReference type="ARBA" id="ARBA00022475"/>
    </source>
</evidence>
<keyword evidence="4 13" id="KW-0732">Signal</keyword>
<feature type="chain" id="PRO_5023048106" evidence="13">
    <location>
        <begin position="24"/>
        <end position="198"/>
    </location>
</feature>
<feature type="domain" description="Phytocyanin" evidence="14">
    <location>
        <begin position="24"/>
        <end position="142"/>
    </location>
</feature>
<comment type="subcellular location">
    <subcellularLocation>
        <location evidence="1">Cell membrane</location>
        <topology evidence="1">Lipid-anchor</topology>
        <topology evidence="1">GPI-anchor</topology>
    </subcellularLocation>
</comment>
<evidence type="ECO:0000256" key="7">
    <source>
        <dbReference type="ARBA" id="ARBA00023180"/>
    </source>
</evidence>
<sequence length="198" mass="21957">MAFLRTLVWFSALAFVLFRVGEGKDILVGGSEDAWKIPKNASDSLNQWARKHRFKVGDFLISFFILCGVLFYVVFKYNGKADSVLQVTEENYESCNTSKPIKEYKDGNNTKVKLNKSGPFYFISGADDHCQKGQKLEVTVISEKHRHHDNPTAFSPKPAIAPAPEPAKTSPNKALAYKDGTFLALASLLGLAFAFTSV</sequence>
<evidence type="ECO:0000313" key="15">
    <source>
        <dbReference type="EMBL" id="KAA3489929.1"/>
    </source>
</evidence>
<comment type="function">
    <text evidence="10">May act as a carbohydrate transporter.</text>
</comment>
<dbReference type="Gene3D" id="2.60.40.420">
    <property type="entry name" value="Cupredoxins - blue copper proteins"/>
    <property type="match status" value="1"/>
</dbReference>
<dbReference type="CDD" id="cd11019">
    <property type="entry name" value="OsENODL1_like"/>
    <property type="match status" value="1"/>
</dbReference>
<organism evidence="15 16">
    <name type="scientific">Gossypium australe</name>
    <dbReference type="NCBI Taxonomy" id="47621"/>
    <lineage>
        <taxon>Eukaryota</taxon>
        <taxon>Viridiplantae</taxon>
        <taxon>Streptophyta</taxon>
        <taxon>Embryophyta</taxon>
        <taxon>Tracheophyta</taxon>
        <taxon>Spermatophyta</taxon>
        <taxon>Magnoliopsida</taxon>
        <taxon>eudicotyledons</taxon>
        <taxon>Gunneridae</taxon>
        <taxon>Pentapetalae</taxon>
        <taxon>rosids</taxon>
        <taxon>malvids</taxon>
        <taxon>Malvales</taxon>
        <taxon>Malvaceae</taxon>
        <taxon>Malvoideae</taxon>
        <taxon>Gossypium</taxon>
    </lineage>
</organism>
<dbReference type="PANTHER" id="PTHR33021">
    <property type="entry name" value="BLUE COPPER PROTEIN"/>
    <property type="match status" value="1"/>
</dbReference>
<dbReference type="GO" id="GO:0098552">
    <property type="term" value="C:side of membrane"/>
    <property type="evidence" value="ECO:0007669"/>
    <property type="project" value="UniProtKB-KW"/>
</dbReference>
<evidence type="ECO:0000256" key="3">
    <source>
        <dbReference type="ARBA" id="ARBA00022622"/>
    </source>
</evidence>
<accession>A0A5B6X6Y5</accession>
<dbReference type="AlphaFoldDB" id="A0A5B6X6Y5"/>
<evidence type="ECO:0000256" key="6">
    <source>
        <dbReference type="ARBA" id="ARBA00023157"/>
    </source>
</evidence>
<evidence type="ECO:0000256" key="8">
    <source>
        <dbReference type="ARBA" id="ARBA00023288"/>
    </source>
</evidence>
<comment type="similarity">
    <text evidence="9">Belongs to the early nodulin-like (ENODL) family.</text>
</comment>
<dbReference type="InterPro" id="IPR008972">
    <property type="entry name" value="Cupredoxin"/>
</dbReference>
<dbReference type="InterPro" id="IPR003245">
    <property type="entry name" value="Phytocyanin_dom"/>
</dbReference>
<evidence type="ECO:0000256" key="13">
    <source>
        <dbReference type="SAM" id="SignalP"/>
    </source>
</evidence>
<dbReference type="FunFam" id="2.60.40.420:FF:000034">
    <property type="entry name" value="Cupredoxin superfamily protein"/>
    <property type="match status" value="1"/>
</dbReference>
<feature type="region of interest" description="Disordered" evidence="11">
    <location>
        <begin position="147"/>
        <end position="170"/>
    </location>
</feature>
<keyword evidence="12" id="KW-0812">Transmembrane</keyword>
<keyword evidence="5 12" id="KW-0472">Membrane</keyword>